<dbReference type="GO" id="GO:0016787">
    <property type="term" value="F:hydrolase activity"/>
    <property type="evidence" value="ECO:0007669"/>
    <property type="project" value="UniProtKB-KW"/>
</dbReference>
<evidence type="ECO:0000256" key="3">
    <source>
        <dbReference type="RuleBase" id="RU003476"/>
    </source>
</evidence>
<comment type="similarity">
    <text evidence="3">Belongs to the Nudix hydrolase family.</text>
</comment>
<accession>A0A3Q0L5V9</accession>
<evidence type="ECO:0000259" key="4">
    <source>
        <dbReference type="PROSITE" id="PS51462"/>
    </source>
</evidence>
<dbReference type="InterPro" id="IPR020084">
    <property type="entry name" value="NUDIX_hydrolase_CS"/>
</dbReference>
<dbReference type="PANTHER" id="PTHR43736:SF1">
    <property type="entry name" value="DIHYDRONEOPTERIN TRIPHOSPHATE DIPHOSPHATASE"/>
    <property type="match status" value="1"/>
</dbReference>
<comment type="cofactor">
    <cofactor evidence="1">
        <name>Mg(2+)</name>
        <dbReference type="ChEBI" id="CHEBI:18420"/>
    </cofactor>
</comment>
<dbReference type="PANTHER" id="PTHR43736">
    <property type="entry name" value="ADP-RIBOSE PYROPHOSPHATASE"/>
    <property type="match status" value="1"/>
</dbReference>
<reference evidence="6" key="1">
    <citation type="submission" date="2002-12" db="EMBL/GenBank/DDBJ databases">
        <title>Complete genome sequence of Vibrio vulnificus CMCP6.</title>
        <authorList>
            <person name="Rhee J.H."/>
            <person name="Kim S.Y."/>
            <person name="Chung S.S."/>
            <person name="Kim J.J."/>
            <person name="Moon Y.H."/>
            <person name="Jeong H."/>
            <person name="Choy H.E."/>
        </authorList>
    </citation>
    <scope>NUCLEOTIDE SEQUENCE [LARGE SCALE GENOMIC DNA]</scope>
    <source>
        <strain evidence="6">CMCP6</strain>
    </source>
</reference>
<organism evidence="5 6">
    <name type="scientific">Vibrio vulnificus (strain CMCP6)</name>
    <dbReference type="NCBI Taxonomy" id="216895"/>
    <lineage>
        <taxon>Bacteria</taxon>
        <taxon>Pseudomonadati</taxon>
        <taxon>Pseudomonadota</taxon>
        <taxon>Gammaproteobacteria</taxon>
        <taxon>Vibrionales</taxon>
        <taxon>Vibrionaceae</taxon>
        <taxon>Vibrio</taxon>
    </lineage>
</organism>
<dbReference type="AlphaFoldDB" id="A0A3Q0L5V9"/>
<dbReference type="Proteomes" id="UP000002275">
    <property type="component" value="Chromosome I"/>
</dbReference>
<dbReference type="InterPro" id="IPR000086">
    <property type="entry name" value="NUDIX_hydrolase_dom"/>
</dbReference>
<evidence type="ECO:0000256" key="1">
    <source>
        <dbReference type="ARBA" id="ARBA00001946"/>
    </source>
</evidence>
<gene>
    <name evidence="5" type="ordered locus">VV1_2508</name>
</gene>
<dbReference type="InterPro" id="IPR015797">
    <property type="entry name" value="NUDIX_hydrolase-like_dom_sf"/>
</dbReference>
<dbReference type="Gene3D" id="3.90.79.10">
    <property type="entry name" value="Nucleoside Triphosphate Pyrophosphohydrolase"/>
    <property type="match status" value="1"/>
</dbReference>
<dbReference type="EMBL" id="AE016795">
    <property type="protein sequence ID" value="AAO10866.1"/>
    <property type="molecule type" value="Genomic_DNA"/>
</dbReference>
<reference evidence="5 6" key="2">
    <citation type="journal article" date="2003" name="Infect. Immun.">
        <title>Characterization and pathogenic significance of Vibrio vulnificus antigens preferentially expressed in septicemic patients.</title>
        <authorList>
            <person name="Kim Y.R."/>
            <person name="Lee S.E."/>
            <person name="Kim C.M."/>
            <person name="Kim S.Y."/>
            <person name="Shin E.K."/>
            <person name="Shin D.H."/>
            <person name="Chung S.S."/>
            <person name="Choy H.E."/>
            <person name="Progulske-Fox A."/>
            <person name="Hillman J.D."/>
            <person name="Handfield M."/>
            <person name="Rhee J.H."/>
        </authorList>
    </citation>
    <scope>NUCLEOTIDE SEQUENCE [LARGE SCALE GENOMIC DNA]</scope>
    <source>
        <strain evidence="5 6">CMCP6</strain>
    </source>
</reference>
<dbReference type="SUPFAM" id="SSF55811">
    <property type="entry name" value="Nudix"/>
    <property type="match status" value="1"/>
</dbReference>
<evidence type="ECO:0000313" key="5">
    <source>
        <dbReference type="EMBL" id="AAO10866.1"/>
    </source>
</evidence>
<evidence type="ECO:0000256" key="2">
    <source>
        <dbReference type="ARBA" id="ARBA00022801"/>
    </source>
</evidence>
<dbReference type="PRINTS" id="PR00502">
    <property type="entry name" value="NUDIXFAMILY"/>
</dbReference>
<feature type="domain" description="Nudix hydrolase" evidence="4">
    <location>
        <begin position="1"/>
        <end position="133"/>
    </location>
</feature>
<keyword evidence="2 3" id="KW-0378">Hydrolase</keyword>
<dbReference type="KEGG" id="vvu:VV1_2508"/>
<dbReference type="InterPro" id="IPR020476">
    <property type="entry name" value="Nudix_hydrolase"/>
</dbReference>
<evidence type="ECO:0000313" key="6">
    <source>
        <dbReference type="Proteomes" id="UP000002275"/>
    </source>
</evidence>
<reference evidence="5 6" key="3">
    <citation type="journal article" date="2011" name="Mol. Syst. Biol.">
        <title>Integrative genome-scale metabolic analysis of Vibrio vulnificus for drug targeting and discovery.</title>
        <authorList>
            <person name="Kim H.U."/>
            <person name="Kim S.Y."/>
            <person name="Jeong H."/>
            <person name="Kim T.Y."/>
            <person name="Kim J.J."/>
            <person name="Choy H.E."/>
            <person name="Yi K.Y."/>
            <person name="Rhee J.H."/>
            <person name="Lee S.Y."/>
        </authorList>
    </citation>
    <scope>NUCLEOTIDE SEQUENCE [LARGE SCALE GENOMIC DNA]</scope>
    <source>
        <strain evidence="5 6">CMCP6</strain>
    </source>
</reference>
<proteinExistence type="inferred from homology"/>
<dbReference type="Pfam" id="PF00293">
    <property type="entry name" value="NUDIX"/>
    <property type="match status" value="1"/>
</dbReference>
<protein>
    <submittedName>
        <fullName evidence="5">NTP pyrophosphohydrolase</fullName>
    </submittedName>
</protein>
<sequence length="135" mass="15511">MQHFNGCKLVVHCNEQILTYKRDNISSISYPNCWDLPGGGREGNETPEDCALRELKEEFGIELCPSRIHYKQKVESHTGFGCAYFLAVTITESELREIQFGDEGQYWKLMDIETYLALSDAVPSNQQRIRGYLNL</sequence>
<dbReference type="PROSITE" id="PS00893">
    <property type="entry name" value="NUDIX_BOX"/>
    <property type="match status" value="1"/>
</dbReference>
<dbReference type="RefSeq" id="WP_011080366.1">
    <property type="nucleotide sequence ID" value="NC_004459.3"/>
</dbReference>
<dbReference type="PROSITE" id="PS51462">
    <property type="entry name" value="NUDIX"/>
    <property type="match status" value="1"/>
</dbReference>
<name>A0A3Q0L5V9_VIBVU</name>